<evidence type="ECO:0000256" key="1">
    <source>
        <dbReference type="SAM" id="MobiDB-lite"/>
    </source>
</evidence>
<dbReference type="KEGG" id="vg:31220953"/>
<feature type="transmembrane region" description="Helical" evidence="2">
    <location>
        <begin position="141"/>
        <end position="159"/>
    </location>
</feature>
<keyword evidence="2" id="KW-0812">Transmembrane</keyword>
<dbReference type="RefSeq" id="YP_009351837.1">
    <property type="nucleotide sequence ID" value="NC_034158.1"/>
</dbReference>
<dbReference type="Proteomes" id="UP000202835">
    <property type="component" value="Segment"/>
</dbReference>
<accession>M1F497</accession>
<feature type="transmembrane region" description="Helical" evidence="2">
    <location>
        <begin position="113"/>
        <end position="134"/>
    </location>
</feature>
<dbReference type="InterPro" id="IPR032441">
    <property type="entry name" value="SP24"/>
</dbReference>
<evidence type="ECO:0000256" key="2">
    <source>
        <dbReference type="SAM" id="Phobius"/>
    </source>
</evidence>
<feature type="transmembrane region" description="Helical" evidence="2">
    <location>
        <begin position="179"/>
        <end position="196"/>
    </location>
</feature>
<keyword evidence="2" id="KW-0472">Membrane</keyword>
<dbReference type="GeneID" id="31220953"/>
<dbReference type="EMBL" id="JQ675610">
    <property type="protein sequence ID" value="AFI24689.1"/>
    <property type="molecule type" value="Genomic_RNA"/>
</dbReference>
<dbReference type="EMBL" id="KX518775">
    <property type="protein sequence ID" value="AQM55313.1"/>
    <property type="molecule type" value="Genomic_RNA"/>
</dbReference>
<sequence length="213" mass="23150">MSTSRIPVPNGAKRQKPNGQTRVPAPVKTVAVAPRPRVYTPVKTVSPQKKSKSFDLGDATSDIFNSFTSALNKPAVIVLVALVASIVLTHQTSFATSTIGKFLKDSDNSIAKWILKNSTKFLGMLIFIPALYNLPSKLRPVISIATVFWCLLVPESSIYQYVIQSFSLHTYFKVSQSNTRLLIVGIVGLSYYLGWFSPSLSPAKSPATNGTGV</sequence>
<organism evidence="3">
    <name type="scientific">Loreto virus</name>
    <dbReference type="NCBI Taxonomy" id="1170422"/>
    <lineage>
        <taxon>Viruses</taxon>
        <taxon>Riboviria</taxon>
        <taxon>Negevirus</taxon>
    </lineage>
</organism>
<dbReference type="OrthoDB" id="14385at10239"/>
<dbReference type="Pfam" id="PF16504">
    <property type="entry name" value="SP24"/>
    <property type="match status" value="1"/>
</dbReference>
<reference evidence="3" key="1">
    <citation type="journal article" date="2013" name="J. Virol.">
        <title>Negevirus: a proposed new taxon of insect-specific viruses with wide geographic distribution.</title>
        <authorList>
            <person name="Vasilakis N."/>
            <person name="Forrester N.L."/>
            <person name="Palacios G."/>
            <person name="Nasar F."/>
            <person name="Savji N."/>
            <person name="Rossi S.L."/>
            <person name="Guzman H."/>
            <person name="Wood T.G."/>
            <person name="Popov V."/>
            <person name="Gorchakov R."/>
            <person name="Gonzalez A.V."/>
            <person name="Haddow A.D."/>
            <person name="Watts D.M."/>
            <person name="da Rosa A.P."/>
            <person name="Weaver S.C."/>
            <person name="Lipkin W.I."/>
            <person name="Tesh R.B."/>
        </authorList>
    </citation>
    <scope>NUCLEOTIDE SEQUENCE</scope>
    <source>
        <strain evidence="3">3940-83</strain>
        <strain evidence="4">Pe AR 2612/77</strain>
        <strain evidence="5">Pe AR 2617/77</strain>
    </source>
</reference>
<feature type="transmembrane region" description="Helical" evidence="2">
    <location>
        <begin position="75"/>
        <end position="93"/>
    </location>
</feature>
<proteinExistence type="predicted"/>
<evidence type="ECO:0000313" key="5">
    <source>
        <dbReference type="EMBL" id="AFI24695.1"/>
    </source>
</evidence>
<keyword evidence="2" id="KW-1133">Transmembrane helix</keyword>
<feature type="region of interest" description="Disordered" evidence="1">
    <location>
        <begin position="1"/>
        <end position="26"/>
    </location>
</feature>
<dbReference type="EMBL" id="JQ675611">
    <property type="protein sequence ID" value="AFI24692.1"/>
    <property type="molecule type" value="Genomic_RNA"/>
</dbReference>
<evidence type="ECO:0000313" key="4">
    <source>
        <dbReference type="EMBL" id="AFI24692.1"/>
    </source>
</evidence>
<evidence type="ECO:0000313" key="6">
    <source>
        <dbReference type="EMBL" id="AQM55313.1"/>
    </source>
</evidence>
<reference evidence="6" key="2">
    <citation type="journal article" date="2017" name="Virology">
        <title>Genetic characterization, molecular epidemiology, and phylogenetic relationships of insect-specific viruses in the taxon Negevirus.</title>
        <authorList>
            <person name="Nunes M.R."/>
            <person name="Contreras-Gutierrez M.A."/>
            <person name="Guzman H."/>
            <person name="Martins L.C."/>
            <person name="Barbirato M.F."/>
            <person name="Savit C."/>
            <person name="Balta V."/>
            <person name="Uribe S."/>
            <person name="Vivero R."/>
            <person name="Suaza J.D."/>
            <person name="Oliveira H."/>
            <person name="Nunes Neto J.P."/>
            <person name="Carvalho V.L."/>
            <person name="da Silva S.P."/>
            <person name="Cardoso J.F."/>
            <person name="de Oliveira R.S."/>
            <person name="da Silva Lemos P."/>
            <person name="Wood T.G."/>
            <person name="Widen S.G."/>
            <person name="Vasconcelos P.F."/>
            <person name="Fish D."/>
            <person name="Vasilakis N."/>
            <person name="Tesh R.B."/>
        </authorList>
    </citation>
    <scope>NUCLEOTIDE SEQUENCE [LARGE SCALE GENOMIC DNA]</scope>
    <source>
        <strain evidence="6">3940-83</strain>
    </source>
</reference>
<evidence type="ECO:0000313" key="3">
    <source>
        <dbReference type="EMBL" id="AFI24689.1"/>
    </source>
</evidence>
<dbReference type="EMBL" id="JQ675612">
    <property type="protein sequence ID" value="AFI24695.1"/>
    <property type="molecule type" value="Genomic_RNA"/>
</dbReference>
<protein>
    <submittedName>
        <fullName evidence="3">Uncharacterized protein</fullName>
    </submittedName>
</protein>
<name>M1F497_9VIRU</name>